<feature type="active site" description="Proton donor" evidence="6">
    <location>
        <position position="357"/>
    </location>
</feature>
<dbReference type="OrthoDB" id="9763537at2"/>
<dbReference type="CDD" id="cd06563">
    <property type="entry name" value="GH20_chitobiase-like"/>
    <property type="match status" value="1"/>
</dbReference>
<gene>
    <name evidence="9" type="ORF">FUA22_09750</name>
</gene>
<dbReference type="InterPro" id="IPR029018">
    <property type="entry name" value="Hex-like_dom2"/>
</dbReference>
<dbReference type="Pfam" id="PF13287">
    <property type="entry name" value="Fn3_assoc"/>
    <property type="match status" value="1"/>
</dbReference>
<dbReference type="GO" id="GO:0016020">
    <property type="term" value="C:membrane"/>
    <property type="evidence" value="ECO:0007669"/>
    <property type="project" value="TreeGrafter"/>
</dbReference>
<evidence type="ECO:0000256" key="6">
    <source>
        <dbReference type="PIRSR" id="PIRSR625705-1"/>
    </source>
</evidence>
<evidence type="ECO:0000259" key="8">
    <source>
        <dbReference type="Pfam" id="PF02838"/>
    </source>
</evidence>
<dbReference type="InterPro" id="IPR025705">
    <property type="entry name" value="Beta_hexosaminidase_sua/sub"/>
</dbReference>
<dbReference type="GO" id="GO:0004563">
    <property type="term" value="F:beta-N-acetylhexosaminidase activity"/>
    <property type="evidence" value="ECO:0007669"/>
    <property type="project" value="UniProtKB-EC"/>
</dbReference>
<dbReference type="RefSeq" id="WP_147767784.1">
    <property type="nucleotide sequence ID" value="NZ_VRKQ01000010.1"/>
</dbReference>
<name>A0A5C7GHH2_9FLAO</name>
<feature type="domain" description="Glycoside hydrolase family 20 catalytic" evidence="7">
    <location>
        <begin position="166"/>
        <end position="523"/>
    </location>
</feature>
<dbReference type="Gene3D" id="3.30.379.10">
    <property type="entry name" value="Chitobiase/beta-hexosaminidase domain 2-like"/>
    <property type="match status" value="1"/>
</dbReference>
<evidence type="ECO:0000313" key="9">
    <source>
        <dbReference type="EMBL" id="TXG36849.1"/>
    </source>
</evidence>
<dbReference type="PANTHER" id="PTHR22600">
    <property type="entry name" value="BETA-HEXOSAMINIDASE"/>
    <property type="match status" value="1"/>
</dbReference>
<evidence type="ECO:0000259" key="7">
    <source>
        <dbReference type="Pfam" id="PF00728"/>
    </source>
</evidence>
<dbReference type="InterPro" id="IPR015882">
    <property type="entry name" value="HEX_bac_N"/>
</dbReference>
<dbReference type="GO" id="GO:0005975">
    <property type="term" value="P:carbohydrate metabolic process"/>
    <property type="evidence" value="ECO:0007669"/>
    <property type="project" value="InterPro"/>
</dbReference>
<evidence type="ECO:0000256" key="5">
    <source>
        <dbReference type="ARBA" id="ARBA00023295"/>
    </source>
</evidence>
<keyword evidence="10" id="KW-1185">Reference proteome</keyword>
<evidence type="ECO:0000313" key="10">
    <source>
        <dbReference type="Proteomes" id="UP000321080"/>
    </source>
</evidence>
<dbReference type="PANTHER" id="PTHR22600:SF57">
    <property type="entry name" value="BETA-N-ACETYLHEXOSAMINIDASE"/>
    <property type="match status" value="1"/>
</dbReference>
<organism evidence="9 10">
    <name type="scientific">Seonamhaeicola maritimus</name>
    <dbReference type="NCBI Taxonomy" id="2591822"/>
    <lineage>
        <taxon>Bacteria</taxon>
        <taxon>Pseudomonadati</taxon>
        <taxon>Bacteroidota</taxon>
        <taxon>Flavobacteriia</taxon>
        <taxon>Flavobacteriales</taxon>
        <taxon>Flavobacteriaceae</taxon>
    </lineage>
</organism>
<feature type="domain" description="Beta-hexosaminidase bacterial type N-terminal" evidence="8">
    <location>
        <begin position="31"/>
        <end position="163"/>
    </location>
</feature>
<dbReference type="AlphaFoldDB" id="A0A5C7GHH2"/>
<dbReference type="InterPro" id="IPR015883">
    <property type="entry name" value="Glyco_hydro_20_cat"/>
</dbReference>
<proteinExistence type="inferred from homology"/>
<dbReference type="SUPFAM" id="SSF51445">
    <property type="entry name" value="(Trans)glycosidases"/>
    <property type="match status" value="1"/>
</dbReference>
<evidence type="ECO:0000256" key="4">
    <source>
        <dbReference type="ARBA" id="ARBA00022801"/>
    </source>
</evidence>
<comment type="catalytic activity">
    <reaction evidence="1">
        <text>Hydrolysis of terminal non-reducing N-acetyl-D-hexosamine residues in N-acetyl-beta-D-hexosaminides.</text>
        <dbReference type="EC" id="3.2.1.52"/>
    </reaction>
</comment>
<sequence>MKNQLSFHAIVKFVVLSLLLIGSEVIAQSFNIIPEPVEIEQGSGFYTLNKSTEIIVPSEQDEVINIAAYLADKIRPATGFDLSIAHSDKGGIQLKLNTKFNAKIGKEGYNLEVTQKNIRIRANTPKGLFYGVQTLLQLLPPEIESKSTKSVNWQLPVVNIVDYPRFEWRGIMLDVSRHFFSKDYIKKYIDQIARYKYNIFHWHLTDDQGWRIEIKSYPKLTEIGSWRVPRTGTFGQHSEPKPNESPTYGGFYTQDDIREIIAYAKERYIEILPEIDVPGHSMAAIAAYPELSVTKDPNAVVNPGTNFSKWFGPSDFEMFIDNSLNPTDEKVYEFLDSVFSEVADLFPFEYIHMGGDECYKGFWKKDIDVQAFMKKKNIHSVEELQGYFNNRVAKIVYKNKKKLIGWDEILEEDLSQDAAIMNWRSWHNAGIKAAEQMHFVVMSPSPFYYLDLRQGDRSVEAPVYRDSRIKKVYDYNILPEGIDSTYVLGGQGNLWTEQIPTEPQVEYMSYPRAFAISESLWSPNQKKNWDNFIGKIENHFKRLDHSQINYATSMYDPIIEVTKNKNGLLKVELSTEVKDLTIYYTLDNAIPNQYHPKYSETIVLSEDVDMLRLVTYRNNKPIGKLITISSEELAKRVK</sequence>
<accession>A0A5C7GHH2</accession>
<reference evidence="9 10" key="1">
    <citation type="submission" date="2019-08" db="EMBL/GenBank/DDBJ databases">
        <title>Seonamhaeicola sediminis sp. nov., isolated from marine sediment.</title>
        <authorList>
            <person name="Cao W.R."/>
        </authorList>
    </citation>
    <scope>NUCLEOTIDE SEQUENCE [LARGE SCALE GENOMIC DNA]</scope>
    <source>
        <strain evidence="9 10">1505</strain>
    </source>
</reference>
<dbReference type="Pfam" id="PF02838">
    <property type="entry name" value="Glyco_hydro_20b"/>
    <property type="match status" value="1"/>
</dbReference>
<dbReference type="EC" id="3.2.1.52" evidence="3"/>
<evidence type="ECO:0000256" key="2">
    <source>
        <dbReference type="ARBA" id="ARBA00006285"/>
    </source>
</evidence>
<dbReference type="PRINTS" id="PR00738">
    <property type="entry name" value="GLHYDRLASE20"/>
</dbReference>
<dbReference type="EMBL" id="VRKQ01000010">
    <property type="protein sequence ID" value="TXG36849.1"/>
    <property type="molecule type" value="Genomic_DNA"/>
</dbReference>
<dbReference type="SUPFAM" id="SSF55545">
    <property type="entry name" value="beta-N-acetylhexosaminidase-like domain"/>
    <property type="match status" value="1"/>
</dbReference>
<dbReference type="Pfam" id="PF00728">
    <property type="entry name" value="Glyco_hydro_20"/>
    <property type="match status" value="1"/>
</dbReference>
<dbReference type="Gene3D" id="3.20.20.80">
    <property type="entry name" value="Glycosidases"/>
    <property type="match status" value="1"/>
</dbReference>
<comment type="caution">
    <text evidence="9">The sequence shown here is derived from an EMBL/GenBank/DDBJ whole genome shotgun (WGS) entry which is preliminary data.</text>
</comment>
<evidence type="ECO:0000256" key="3">
    <source>
        <dbReference type="ARBA" id="ARBA00012663"/>
    </source>
</evidence>
<protein>
    <recommendedName>
        <fullName evidence="3">beta-N-acetylhexosaminidase</fullName>
        <ecNumber evidence="3">3.2.1.52</ecNumber>
    </recommendedName>
</protein>
<dbReference type="GO" id="GO:0030203">
    <property type="term" value="P:glycosaminoglycan metabolic process"/>
    <property type="evidence" value="ECO:0007669"/>
    <property type="project" value="TreeGrafter"/>
</dbReference>
<dbReference type="InterPro" id="IPR017853">
    <property type="entry name" value="GH"/>
</dbReference>
<dbReference type="Proteomes" id="UP000321080">
    <property type="component" value="Unassembled WGS sequence"/>
</dbReference>
<keyword evidence="4 9" id="KW-0378">Hydrolase</keyword>
<evidence type="ECO:0000256" key="1">
    <source>
        <dbReference type="ARBA" id="ARBA00001231"/>
    </source>
</evidence>
<comment type="similarity">
    <text evidence="2">Belongs to the glycosyl hydrolase 20 family.</text>
</comment>
<dbReference type="InterPro" id="IPR026876">
    <property type="entry name" value="Fn3_assoc_repeat"/>
</dbReference>
<keyword evidence="5" id="KW-0326">Glycosidase</keyword>